<feature type="region of interest" description="Disordered" evidence="1">
    <location>
        <begin position="514"/>
        <end position="543"/>
    </location>
</feature>
<gene>
    <name evidence="4" type="ORF">PGABG01_1033700</name>
</gene>
<dbReference type="EMBL" id="LT969433">
    <property type="protein sequence ID" value="SOV15171.1"/>
    <property type="molecule type" value="Genomic_DNA"/>
</dbReference>
<dbReference type="SUPFAM" id="SSF140924">
    <property type="entry name" value="Duffy binding domain-like"/>
    <property type="match status" value="1"/>
</dbReference>
<dbReference type="InterPro" id="IPR010784">
    <property type="entry name" value="Merozoite_SPAM"/>
</dbReference>
<evidence type="ECO:0000313" key="5">
    <source>
        <dbReference type="Proteomes" id="UP000831156"/>
    </source>
</evidence>
<feature type="signal peptide" evidence="2">
    <location>
        <begin position="1"/>
        <end position="25"/>
    </location>
</feature>
<feature type="compositionally biased region" description="Low complexity" evidence="1">
    <location>
        <begin position="686"/>
        <end position="700"/>
    </location>
</feature>
<protein>
    <submittedName>
        <fullName evidence="4">Duffy binding-like merozoite surface protein, putative</fullName>
    </submittedName>
</protein>
<keyword evidence="2" id="KW-0732">Signal</keyword>
<dbReference type="Proteomes" id="UP000831156">
    <property type="component" value="Chromosome 10"/>
</dbReference>
<feature type="compositionally biased region" description="Basic and acidic residues" evidence="1">
    <location>
        <begin position="659"/>
        <end position="683"/>
    </location>
</feature>
<accession>A0ABY1UPE1</accession>
<feature type="compositionally biased region" description="Acidic residues" evidence="1">
    <location>
        <begin position="775"/>
        <end position="811"/>
    </location>
</feature>
<proteinExistence type="predicted"/>
<feature type="region of interest" description="Disordered" evidence="1">
    <location>
        <begin position="649"/>
        <end position="706"/>
    </location>
</feature>
<sequence>MKKIYNISLYILLLNIYIYFKDISCNQIINEKDSELGHVLEIGNSDTNYDNKKYYESTNFNKNNLEESIYEVTQDEYNIHPKSNIVLDNKENNSEDHIIMNVNKDENKEMSFSPSLNEEANKIIDYQKNICEYNESFSYCPEKSFNEGDDWNSREVKNSFTDNFGVYTPPRRNKLCLLNIGHLRSSINDLTKLKEEIIKIASGESYSIMKYFKNDNINSFTAIRYSFSDIGDLVKGTDMIDNQNTKDINSRLLNIFSKQNGNQDIIKKRLEWWNNNKNDIWEAMVCAYSGKKNVENFPQHNNIDEVPQFLRWFGEWGKYVCYEYEYILNILIQLCNIRKNKIDNISSVEEMQKNDQCKYVLHQYVEWINIRKQQWFDQSKKFEKDKNNYDNVKGLKPEDYLNERCSECKCIKNSLNNIFSVNKFDNQFVFNMIKEIKANERYNSFNKKVIDPTDDLGNKDNEQLKEESKMVEGAAEGEYVDNTLGLDDNIKKSDDDIVDPSIMVKHETYENNNSGLGMYGKKDDEEKHQEIENESTYKDETSTYVSEHLDDQNEVSNEFSFKSGSRKKKSLSNKKINENEASKKQLSWFPSFGIPGISFPSFSLDPISIASFMSRIPGATITTINTVSDAANSVQETVSSVQNGLSSLTYDVGSEEEKDEKSASENEHRSNESTRHSNSEDAVAKQSTPLPLQQNSPQPSHQELPHDPYERVLGWEFGNVHVPGTNPYIPSEEKNTLELINLTSWDKEDIIKQNEDVQEEKEEEQADEELKKEEIEEEQDLLQDEEEYDEFEEEDDQDELKDEEEQDEEEDKSTKGGEQEKKTEDEKKEEAIDSSDDKNPHESLSIGFNNNMETKKDAESIVKDLFSLFKDKNNFESLLKDLTGDITRLFQINK</sequence>
<feature type="region of interest" description="Disordered" evidence="1">
    <location>
        <begin position="755"/>
        <end position="851"/>
    </location>
</feature>
<dbReference type="Gene3D" id="1.20.1310.20">
    <property type="entry name" value="Duffy-antigen binding domain"/>
    <property type="match status" value="1"/>
</dbReference>
<feature type="domain" description="Duffy-antigen binding" evidence="3">
    <location>
        <begin position="165"/>
        <end position="311"/>
    </location>
</feature>
<evidence type="ECO:0000313" key="4">
    <source>
        <dbReference type="EMBL" id="SOV15171.1"/>
    </source>
</evidence>
<reference evidence="4" key="1">
    <citation type="submission" date="2016-09" db="EMBL/GenBank/DDBJ databases">
        <authorList>
            <consortium name="Pathogen Informatics"/>
            <person name="Sun Q."/>
            <person name="Inoue M."/>
        </authorList>
    </citation>
    <scope>NUCLEOTIDE SEQUENCE</scope>
</reference>
<keyword evidence="5" id="KW-1185">Reference proteome</keyword>
<feature type="chain" id="PRO_5045424590" evidence="2">
    <location>
        <begin position="26"/>
        <end position="894"/>
    </location>
</feature>
<evidence type="ECO:0000259" key="3">
    <source>
        <dbReference type="Pfam" id="PF05424"/>
    </source>
</evidence>
<feature type="compositionally biased region" description="Acidic residues" evidence="1">
    <location>
        <begin position="756"/>
        <end position="767"/>
    </location>
</feature>
<dbReference type="InterPro" id="IPR008602">
    <property type="entry name" value="Duffy-antigen-binding"/>
</dbReference>
<dbReference type="Gene3D" id="1.20.58.830">
    <property type="match status" value="1"/>
</dbReference>
<name>A0ABY1UPE1_9APIC</name>
<dbReference type="Pfam" id="PF07133">
    <property type="entry name" value="Merozoite_SPAM"/>
    <property type="match status" value="1"/>
</dbReference>
<evidence type="ECO:0000256" key="1">
    <source>
        <dbReference type="SAM" id="MobiDB-lite"/>
    </source>
</evidence>
<dbReference type="InterPro" id="IPR042202">
    <property type="entry name" value="Duffy-ag-bd_sf"/>
</dbReference>
<feature type="compositionally biased region" description="Basic and acidic residues" evidence="1">
    <location>
        <begin position="520"/>
        <end position="543"/>
    </location>
</feature>
<evidence type="ECO:0000256" key="2">
    <source>
        <dbReference type="SAM" id="SignalP"/>
    </source>
</evidence>
<feature type="compositionally biased region" description="Basic and acidic residues" evidence="1">
    <location>
        <begin position="812"/>
        <end position="841"/>
    </location>
</feature>
<dbReference type="Pfam" id="PF05424">
    <property type="entry name" value="Duffy_binding"/>
    <property type="match status" value="1"/>
</dbReference>
<organism evidence="4 5">
    <name type="scientific">Plasmodium gaboni</name>
    <dbReference type="NCBI Taxonomy" id="647221"/>
    <lineage>
        <taxon>Eukaryota</taxon>
        <taxon>Sar</taxon>
        <taxon>Alveolata</taxon>
        <taxon>Apicomplexa</taxon>
        <taxon>Aconoidasida</taxon>
        <taxon>Haemosporida</taxon>
        <taxon>Plasmodiidae</taxon>
        <taxon>Plasmodium</taxon>
        <taxon>Plasmodium (Laverania)</taxon>
    </lineage>
</organism>